<dbReference type="PROSITE" id="PS51257">
    <property type="entry name" value="PROKAR_LIPOPROTEIN"/>
    <property type="match status" value="1"/>
</dbReference>
<feature type="signal peptide" evidence="2">
    <location>
        <begin position="1"/>
        <end position="20"/>
    </location>
</feature>
<dbReference type="RefSeq" id="WP_337890939.1">
    <property type="nucleotide sequence ID" value="NZ_JBAHVI010000011.1"/>
</dbReference>
<organism evidence="4 5">
    <name type="scientific">Corynebacterium mastitidis</name>
    <dbReference type="NCBI Taxonomy" id="161890"/>
    <lineage>
        <taxon>Bacteria</taxon>
        <taxon>Bacillati</taxon>
        <taxon>Actinomycetota</taxon>
        <taxon>Actinomycetes</taxon>
        <taxon>Mycobacteriales</taxon>
        <taxon>Corynebacteriaceae</taxon>
        <taxon>Corynebacterium</taxon>
    </lineage>
</organism>
<keyword evidence="5" id="KW-1185">Reference proteome</keyword>
<evidence type="ECO:0000256" key="2">
    <source>
        <dbReference type="SAM" id="SignalP"/>
    </source>
</evidence>
<dbReference type="EMBL" id="JBAHVJ010000012">
    <property type="protein sequence ID" value="MEJ4100855.1"/>
    <property type="molecule type" value="Genomic_DNA"/>
</dbReference>
<protein>
    <submittedName>
        <fullName evidence="4">DUF732 domain-containing protein</fullName>
    </submittedName>
</protein>
<dbReference type="Proteomes" id="UP001359781">
    <property type="component" value="Unassembled WGS sequence"/>
</dbReference>
<keyword evidence="2" id="KW-0732">Signal</keyword>
<evidence type="ECO:0000313" key="5">
    <source>
        <dbReference type="Proteomes" id="UP001359781"/>
    </source>
</evidence>
<dbReference type="Pfam" id="PF05305">
    <property type="entry name" value="DUF732"/>
    <property type="match status" value="1"/>
</dbReference>
<reference evidence="4 5" key="1">
    <citation type="submission" date="2024-02" db="EMBL/GenBank/DDBJ databases">
        <title>Whole genome sequencing and characterization of Corynebacterium isolated from the ocular surface of dry eye disease sufferers.</title>
        <authorList>
            <person name="Naqvi M."/>
        </authorList>
    </citation>
    <scope>NUCLEOTIDE SEQUENCE [LARGE SCALE GENOMIC DNA]</scope>
    <source>
        <strain evidence="4 5">PCRF</strain>
    </source>
</reference>
<dbReference type="InterPro" id="IPR007969">
    <property type="entry name" value="DUF732"/>
</dbReference>
<feature type="compositionally biased region" description="Low complexity" evidence="1">
    <location>
        <begin position="42"/>
        <end position="76"/>
    </location>
</feature>
<evidence type="ECO:0000256" key="1">
    <source>
        <dbReference type="SAM" id="MobiDB-lite"/>
    </source>
</evidence>
<evidence type="ECO:0000313" key="4">
    <source>
        <dbReference type="EMBL" id="MEJ4100855.1"/>
    </source>
</evidence>
<proteinExistence type="predicted"/>
<name>A0ABU8P177_9CORY</name>
<feature type="chain" id="PRO_5045098333" evidence="2">
    <location>
        <begin position="21"/>
        <end position="179"/>
    </location>
</feature>
<accession>A0ABU8P177</accession>
<evidence type="ECO:0000259" key="3">
    <source>
        <dbReference type="Pfam" id="PF05305"/>
    </source>
</evidence>
<comment type="caution">
    <text evidence="4">The sequence shown here is derived from an EMBL/GenBank/DDBJ whole genome shotgun (WGS) entry which is preliminary data.</text>
</comment>
<gene>
    <name evidence="4" type="ORF">V5S96_10880</name>
</gene>
<feature type="domain" description="DUF732" evidence="3">
    <location>
        <begin position="104"/>
        <end position="179"/>
    </location>
</feature>
<sequence length="179" mass="17389">MRCRGVALAGLALAAGAGLAACGGTTVEGEGGDATVAPLTRSQSAAASSGAESSAQPSASGSAGASKGASESAEPGRTQAPAQDRGAREIESLPEPQGATTPEEQKYLDLVGKGGVDTGKVSDQLIAAAQSVCTASTEGGEGDATAQAIGGQLVEQGFTDMDAAKVAELIESSAREAYC</sequence>
<feature type="region of interest" description="Disordered" evidence="1">
    <location>
        <begin position="23"/>
        <end position="104"/>
    </location>
</feature>